<evidence type="ECO:0000256" key="5">
    <source>
        <dbReference type="ARBA" id="ARBA00022729"/>
    </source>
</evidence>
<dbReference type="Gene3D" id="2.60.40.10">
    <property type="entry name" value="Immunoglobulins"/>
    <property type="match status" value="14"/>
</dbReference>
<dbReference type="InterPro" id="IPR000209">
    <property type="entry name" value="Peptidase_S8/S53_dom"/>
</dbReference>
<dbReference type="Proteomes" id="UP000252884">
    <property type="component" value="Unassembled WGS sequence"/>
</dbReference>
<dbReference type="InterPro" id="IPR015919">
    <property type="entry name" value="Cadherin-like_sf"/>
</dbReference>
<dbReference type="NCBIfam" id="NF012209">
    <property type="entry name" value="LEPR-8K"/>
    <property type="match status" value="1"/>
</dbReference>
<keyword evidence="3" id="KW-0964">Secreted</keyword>
<evidence type="ECO:0000256" key="8">
    <source>
        <dbReference type="ARBA" id="ARBA00023157"/>
    </source>
</evidence>
<dbReference type="GO" id="GO:0016020">
    <property type="term" value="C:membrane"/>
    <property type="evidence" value="ECO:0007669"/>
    <property type="project" value="InterPro"/>
</dbReference>
<dbReference type="SUPFAM" id="SSF49313">
    <property type="entry name" value="Cadherin-like"/>
    <property type="match status" value="1"/>
</dbReference>
<dbReference type="PANTHER" id="PTHR43399">
    <property type="entry name" value="SUBTILISIN-RELATED"/>
    <property type="match status" value="1"/>
</dbReference>
<dbReference type="InterPro" id="IPR038081">
    <property type="entry name" value="CalX-like_sf"/>
</dbReference>
<dbReference type="CDD" id="cd00110">
    <property type="entry name" value="LamG"/>
    <property type="match status" value="1"/>
</dbReference>
<dbReference type="GO" id="GO:0004252">
    <property type="term" value="F:serine-type endopeptidase activity"/>
    <property type="evidence" value="ECO:0007669"/>
    <property type="project" value="UniProtKB-UniRule"/>
</dbReference>
<dbReference type="EMBL" id="QPJK01000004">
    <property type="protein sequence ID" value="RCW71384.1"/>
    <property type="molecule type" value="Genomic_DNA"/>
</dbReference>
<proteinExistence type="inferred from homology"/>
<dbReference type="InterPro" id="IPR033764">
    <property type="entry name" value="Sdr_B"/>
</dbReference>
<comment type="caution">
    <text evidence="12">The sequence shown here is derived from an EMBL/GenBank/DDBJ whole genome shotgun (WGS) entry which is preliminary data.</text>
</comment>
<dbReference type="SUPFAM" id="SSF117074">
    <property type="entry name" value="Hypothetical protein PA1324"/>
    <property type="match status" value="4"/>
</dbReference>
<feature type="active site" description="Charge relay system" evidence="9">
    <location>
        <position position="6117"/>
    </location>
</feature>
<gene>
    <name evidence="12" type="ORF">DES41_104203</name>
</gene>
<dbReference type="Gene3D" id="3.40.50.200">
    <property type="entry name" value="Peptidase S8/S53 domain"/>
    <property type="match status" value="1"/>
</dbReference>
<dbReference type="Pfam" id="PF13385">
    <property type="entry name" value="Laminin_G_3"/>
    <property type="match status" value="3"/>
</dbReference>
<keyword evidence="7 9" id="KW-0720">Serine protease</keyword>
<keyword evidence="4 9" id="KW-0645">Protease</keyword>
<evidence type="ECO:0000256" key="1">
    <source>
        <dbReference type="ARBA" id="ARBA00004613"/>
    </source>
</evidence>
<evidence type="ECO:0000256" key="4">
    <source>
        <dbReference type="ARBA" id="ARBA00022670"/>
    </source>
</evidence>
<dbReference type="PROSITE" id="PS00137">
    <property type="entry name" value="SUBTILASE_HIS"/>
    <property type="match status" value="1"/>
</dbReference>
<evidence type="ECO:0000256" key="6">
    <source>
        <dbReference type="ARBA" id="ARBA00022801"/>
    </source>
</evidence>
<feature type="domain" description="LamG-like jellyroll fold" evidence="11">
    <location>
        <begin position="748"/>
        <end position="895"/>
    </location>
</feature>
<dbReference type="GO" id="GO:0000272">
    <property type="term" value="P:polysaccharide catabolic process"/>
    <property type="evidence" value="ECO:0007669"/>
    <property type="project" value="InterPro"/>
</dbReference>
<feature type="region of interest" description="Disordered" evidence="10">
    <location>
        <begin position="6422"/>
        <end position="6441"/>
    </location>
</feature>
<dbReference type="PROSITE" id="PS00136">
    <property type="entry name" value="SUBTILASE_ASP"/>
    <property type="match status" value="1"/>
</dbReference>
<dbReference type="InterPro" id="IPR018247">
    <property type="entry name" value="EF_Hand_1_Ca_BS"/>
</dbReference>
<keyword evidence="5" id="KW-0732">Signal</keyword>
<dbReference type="Gene3D" id="1.10.1330.10">
    <property type="entry name" value="Dockerin domain"/>
    <property type="match status" value="1"/>
</dbReference>
<feature type="domain" description="LamG-like jellyroll fold" evidence="11">
    <location>
        <begin position="1191"/>
        <end position="1335"/>
    </location>
</feature>
<dbReference type="InterPro" id="IPR015500">
    <property type="entry name" value="Peptidase_S8_subtilisin-rel"/>
</dbReference>
<dbReference type="PRINTS" id="PR00723">
    <property type="entry name" value="SUBTILISIN"/>
</dbReference>
<evidence type="ECO:0000256" key="3">
    <source>
        <dbReference type="ARBA" id="ARBA00022525"/>
    </source>
</evidence>
<evidence type="ECO:0000313" key="12">
    <source>
        <dbReference type="EMBL" id="RCW71384.1"/>
    </source>
</evidence>
<keyword evidence="13" id="KW-1185">Reference proteome</keyword>
<keyword evidence="6 9" id="KW-0378">Hydrolase</keyword>
<dbReference type="InterPro" id="IPR013320">
    <property type="entry name" value="ConA-like_dom_sf"/>
</dbReference>
<feature type="domain" description="LamG-like jellyroll fold" evidence="11">
    <location>
        <begin position="1635"/>
        <end position="1785"/>
    </location>
</feature>
<feature type="active site" description="Charge relay system" evidence="9">
    <location>
        <position position="6159"/>
    </location>
</feature>
<dbReference type="SUPFAM" id="SSF52743">
    <property type="entry name" value="Subtilisin-like"/>
    <property type="match status" value="1"/>
</dbReference>
<dbReference type="GO" id="GO:0005576">
    <property type="term" value="C:extracellular region"/>
    <property type="evidence" value="ECO:0007669"/>
    <property type="project" value="UniProtKB-SubCell"/>
</dbReference>
<evidence type="ECO:0000313" key="13">
    <source>
        <dbReference type="Proteomes" id="UP000252884"/>
    </source>
</evidence>
<dbReference type="InterPro" id="IPR051048">
    <property type="entry name" value="Peptidase_S8/S53_subtilisin"/>
</dbReference>
<dbReference type="InterPro" id="IPR036852">
    <property type="entry name" value="Peptidase_S8/S53_dom_sf"/>
</dbReference>
<dbReference type="RefSeq" id="WP_114468620.1">
    <property type="nucleotide sequence ID" value="NZ_QPJK01000004.1"/>
</dbReference>
<protein>
    <submittedName>
        <fullName evidence="12">CARDB protein</fullName>
    </submittedName>
</protein>
<dbReference type="GO" id="GO:0006508">
    <property type="term" value="P:proteolysis"/>
    <property type="evidence" value="ECO:0007669"/>
    <property type="project" value="UniProtKB-KW"/>
</dbReference>
<dbReference type="SUPFAM" id="SSF141072">
    <property type="entry name" value="CalX-like"/>
    <property type="match status" value="3"/>
</dbReference>
<dbReference type="InterPro" id="IPR013783">
    <property type="entry name" value="Ig-like_fold"/>
</dbReference>
<dbReference type="InterPro" id="IPR001791">
    <property type="entry name" value="Laminin_G"/>
</dbReference>
<dbReference type="PANTHER" id="PTHR43399:SF4">
    <property type="entry name" value="CELL WALL-ASSOCIATED PROTEASE"/>
    <property type="match status" value="1"/>
</dbReference>
<comment type="similarity">
    <text evidence="2 9">Belongs to the peptidase S8 family.</text>
</comment>
<dbReference type="Gene3D" id="2.60.120.380">
    <property type="match status" value="9"/>
</dbReference>
<evidence type="ECO:0000256" key="7">
    <source>
        <dbReference type="ARBA" id="ARBA00022825"/>
    </source>
</evidence>
<dbReference type="Gene3D" id="2.60.40.2030">
    <property type="match status" value="1"/>
</dbReference>
<name>A0A368XZD9_9BURK</name>
<dbReference type="SUPFAM" id="SSF49478">
    <property type="entry name" value="Cna protein B-type domain"/>
    <property type="match status" value="1"/>
</dbReference>
<organism evidence="12 13">
    <name type="scientific">Pseudorhodoferax soli</name>
    <dbReference type="NCBI Taxonomy" id="545864"/>
    <lineage>
        <taxon>Bacteria</taxon>
        <taxon>Pseudomonadati</taxon>
        <taxon>Pseudomonadota</taxon>
        <taxon>Betaproteobacteria</taxon>
        <taxon>Burkholderiales</taxon>
        <taxon>Comamonadaceae</taxon>
    </lineage>
</organism>
<dbReference type="SUPFAM" id="SSF49899">
    <property type="entry name" value="Concanavalin A-like lectins/glucanases"/>
    <property type="match status" value="3"/>
</dbReference>
<dbReference type="InterPro" id="IPR036439">
    <property type="entry name" value="Dockerin_dom_sf"/>
</dbReference>
<dbReference type="InterPro" id="IPR011635">
    <property type="entry name" value="CARDB"/>
</dbReference>
<reference evidence="12 13" key="1">
    <citation type="submission" date="2018-07" db="EMBL/GenBank/DDBJ databases">
        <title>Genomic Encyclopedia of Type Strains, Phase IV (KMG-IV): sequencing the most valuable type-strain genomes for metagenomic binning, comparative biology and taxonomic classification.</title>
        <authorList>
            <person name="Goeker M."/>
        </authorList>
    </citation>
    <scope>NUCLEOTIDE SEQUENCE [LARGE SCALE GENOMIC DNA]</scope>
    <source>
        <strain evidence="12 13">DSM 21634</strain>
    </source>
</reference>
<sequence length="7143" mass="741555">MHRDPIRTAVEVPAPATGALSRLARLLPRRKGRAAAPFKRKLLVETLEQRVLMDADPLAVAAISARLDSPGEADVYTFTLDNATTVSFDSQTDNGNMRWTLTGPSGTVVNAQGLDSQSNAAAYAPLGLAAGDYRITIDGVGQTTGDYGFRLLDLSRADDLALGQPVNGTFADGAQQVAYQFDAQAGDALWLDTTTLPSGSNLRLHDPFGNRIGTWSSDAELPLLPYNGRYTLILDGNSSTALNAAYAFELRTLASPVTNLGTLPAAGAAIGGTVAEPGDSAVVRFTLDASRRILIDSRSSSNSLLMTLTGPAGVVTDATNGNPLSNQGLGSLDSYASSWGVLDLPAGDYTLRIDGSGAAVGAYALRLVDASSPTLAQRNQSTAGQLNPGGAAHVYRIAATAGDSIRLDAGTATVAGVGNTGVLSWTLYDPYGRRVTQASSWYDVDNIALGLSGDYTLVVRGDNDRTPATDYAFTVVSLGNTPVSLPAGSAVGLGTAATSGSIAAAGGSQVWRFTLAQATTVYFDPLTGGMPVDMFIALQGPRGTETAASTRFGGWSNSYGTDGAQVWNLAAGDYALTVSSTSSAVAAYQFRLLDLAAAAAPLSSGSVTQGALNPGSGVAVYSFDATAGERIFLDGRSAGFTNLERRLIDPWGRLVTGGTATPGTDNLEVVLPYAGRYTLLVEGHNSIATPQPYSFVLERPVDRTIAYDIGVGQLPGVQWGTDGASPALHFDGNQVATVAADPALSISGDVSFQLRFKADNLDPTWQSLLYKGNQVQDGAQRNYSMWLNSAGYLHLSIGTDWGEYTVRTADASIQADRWYDVVGVVDRVNGKLRIYIDGVQAVESAAALPPATVANHTYATPLTIGNAQENWYASASGFEGSISEVRVWSRALTAANVSSLQTTAPSASDASLVLWLPFSTSGATVLADASGDGRNATVSSVYAGIAGVVAGNLEVPGQSITYTLSLAQARRVFLDALTLPGQFNVTLSGPNTSLDSTDLGWVDNSSNNLLDLPAGEYRITVRGQGQHTGSFAFRLLDAAQATTIAYDTTVQGELRPGDAAQLYRFDAQAGEVVFFDVLAQDGANAAQWRLIDPYGRAVFTQTGVSDRENTTLALAGTYTLVLDGYAYERDRQSGYSFSLRKVTPAAPQPIVLGQSLDEQALRTAGRNGGGAVAISSTQYVEIEGAATNLPGQMTVEAWFRIDRPSTGTWTELFAKTNEAGSRQYGVWINANGQIYAEATDLNDSSYGITSADGLVPNVANGQWQHVALVLDRANSQQRLLLNGVEVVSGYLSPQAALQLDDALRLGRTAEGPATQEGYSVSVDELRIWNVARSNAQVVAGMAANLQGNEAGLAALYRFNEASGTAVVDATGAAGAGGHLVRLADELPGLVVGRIDAPGQSRTYTFTLGSARAVYLDNFTHRSDLNWRLTGPTVNIGTSLYGADSSNSYNLLQLPAGTYTFTVDAAGAAVGEFAFRLVDVAAAQQPVSLNAEVQTRLEPGAMARLFTFEASAGQRLFLDMLAYTGSQPAWRLLDPTGAQVFGVNWAADVDTFAASRTGTYTLILEDYTAAGSASSERDVRFAVRTVQDQAVPLVLGTSQVRAPQWVAGPEAAGSAVQLGDGRELEVSASAALDLTGNFTIEAMVRLDSYSNGWMPVVSRGSDYNHQTYGLWIGPQGQINLDSHQLGSSNPDYPYDQFWNIGSAASAVSLNAWHRLSASVNRSTGAAAIYVDGNLVASAQLQYYQDGPASSQPNAKLFVGATELTDRTPLYGAVADVRVWNTARTAAQIGATQSTTALAGNEAGLVLLLPISGGSGNNLGVQGSAAGGLTARVQSVNAALPATVVEGRITQPGQRVLYQLSVAQDTRVLFDTLTTNGNFTWSLLDEGGGVVAKVNGEALQNRRLRDSDAAHTSNSLTLLRAGRSYTLVIDADGENTGDFAFRLLNLANAEAIAYDQTIAYLAEPANATRLFSFSGVAGQQIVLDELAWPGGNAPYWRLYDPFGSQIHESYFTSDSPTLTLARTGTYVLAIEGQVDQRGTTRPSFQVHLAGTVAPPALPTGTALTFTAGVATVNGTSTAIDTPAVYTFTLAQPRRIYVDTLTPSTNNAYYKIWNLSSPAGTVAEHWAYDTDGPNQRSYYDLPAGDYAFSVRTPYDWALTPFAFKLIDIDAVAQTLTPGTAVAGTLAQANSAAFFRFDGEAGARYFLNATTTTNTGNAYWRLLDAQTLGTVAQGYFNNQGDSLTVPRDGSYILTLEGYFDTAGQASYGFTLYEGTNSTQALTLGSTVNGNLAQPGDVANYSFTLGAAKRLWFDSFSQRSDIVWRVLDSDGVAVFGNRDFHDYTNHYDPFLLAAGSYTLQVDGSVAAAGAYSFRLMDMGTATLVTPGTAQNGTLTPGTEVDFYAFDAQAGDSFFFDMVSRTTNQTMYWRLYDPYGQRIWGGTDLQDVDVTQLAYTGRYTVVIEGYEANTLNTSYSFNIVPVLPQAPVALSIGLQPAPNLQVQNLQVSGADGSVHSGGTLNIAWQTTNSGDRALDTAFQERVIVTNAQGQTVVNVLLPYDPAVLGAIGIGQAKARSTQVLLPPGAAGAGLLTITVITDTTNAVLEKGAAGESDNTLQATVNSTLLVYPDLGVAQLGIAPSTGLKAGDQVTVSWRDENRGDAAPANGWVDRVVVRNTSTGAVVLDQRVTVPAGSAAIAAGGSLARQYVFTWPAGVNGIGNFEVTVTADADGAVAEYNATDTAEANNAASTSFTSAPDLTIDGLAVLTTTPVSGGLVDLQWTVRNQGNAPTPTGWFDHIVVTNVDTGATLLNLDVFYTPTTALAVGASATRNFQLRLPEGQASVGNIRFTVVADQNASNASGLTETNEGNNQAQVTRAAVLSQAANLVVTDFTAPATQRSGDAAAFAWTVRNSGNAATPGTAWHDRIVLSADAVIGNADDVTVATVARNGALAAGASYTVEWSATVPAGYDGNYRFALVTDVFNTVVEPDAENDNLSALRAALLTPYHADLTVSELSLPANGNGGQSVTVSWRTTNQGDAATGNTWWYDRLWLSPTGAIGDGSGAIQLGDFARSAGALAAGASRVEQQQVTLPNGVSGSFKLVVESDIYNWVAESRFNGNNSAVSATSIVLSEAPSVDLRVQNVAGPATARPGQQQAVSWEIRNAGAGAAAAPWTDHLYLSSNGSLTGAIYLTSFTHQSPLAGNATTQANTQFWMPNVADGNWRVIVVTDVNNQVYESGAADAETGNSGQAAATTAVTHPDVGATGITVSAGAAAGRASTIGWTARNDGSAAAPPDWLERVFLSSNDVLDGNDILLATTTVGSAIDANGVLLRSVQAQLPANLAAGSWRIIVQSDAGEALRELTAGENNNLAVSAAFAVAEAPLPNLTVSNVAGPASIRAGQAATVTWTERNTLAEPATGDWSAQIYLSSDNAIGGDILVGTASFTGGLAANGQVARSAEVLLPTTLSPGAWRFVVRTDSANRVLERDELDNAAIAANASNVPAALQLNLVGSVAEAAGSFTASLQRNGDLGSALTVALVSSDTSEATVPATVTIPAGQALVNFTVSLPADGIVDGTQLVNIAATANGVLGDNRNLNVTDSNSAALTLSAVLAVQENQGTLTMTVSRNTDAGAGALQVRLNSANTAALRVPGIVTIPAGATSVSFAAQIMDDQEVWGTREVRVNAAADGYTAHSVNVAIADDELPELTMTFSSNQVAEGAGANAVGVTLRRDRPGTYDLVFNVLSDNRDALTVPTRVVIPAGETEVHFNASPVDNTLSGDGSRNVNVFATMLNPAGVELRQNATSNAILVTDDDGPTLSVTLSADSASELRGAITGTVRRNTATTGDLVVTLSSSDTTEARVPATVTILAGQDSATFSIAPQADNTVDGTQAVTIRASATGFSSGAAGFNVTEGDLPDLVVTEIGQPASGYAQTRIDLSWTVTNQGLATANGGFRDRVYLSRDDVLSSADRLVAAVIHTSPVPQGQGYTQTASILLPEETGTYRVIVVTDALSSVNEGSERNNVGVSSLPLDVRAPITATVQTAVTQLAVSGEAGQTVVPMTGTATDVRTGQAAANTAVKVMVRVGTVERLLDATTDASGKFSVDFVPLPGEAGIFEIGAGFTGDKDFTVQDSFKLLAIEASVPYIRALGTNETPLEGSFVLENMGNVPLTGLSASIEGLAGNFQFEVVNLAPNLAGDGSVTVSWRFTGHGVTDQLVASKGMLVLTTAEGATERLVLDLACIPQTPKLVATPGYLAQGMLMGRQTLVSFEVTNQGAADTGPVTVQLPDFPWLKLVSAAVIDNIAAGGKATVTVALTPTEDNADLIRYDGNIALNARLGGLAMPFQFRAVSEAKGEMRVTVEDQLTYYAEGAPNVAGATVTLTDPYTFDVIATATTDASGTVLLTGVPEGNYILTVNADKHSSYRATKMITAGTTSEQTIFLDRQLVSYSWNVVPVEIQDRYQIKLESTFETEVPVPVITVDALKMPVVLPGVTSTITIKVSNHGLIQAEDVRINVPNDDLFEIVALTSVIDILPAKSSVEIPITIRVKDGVTPEMLAAASLSNGGIGPEGWGSAIVKCLGIDTAYKLRCGPDGRWYSEKTDIKPVLCAMDFNEAAAGQLLSYIGDDFNLLDLGCDALDLLLSCLDADDCLSFFINAACGAIVGGVTAGPWGAAAGAAGALDDLLACLCQILGPIGGGSGTVTGGPSGGGGWGWWYPGGGYASGSGWTYDIQYVNCRGEPVSALEQQRADEGLMAAVASGAVAPEALAAVEAHNESRTEQLAALAADGDGVLNAEEAGICAQVRISIEQQAVLTRTAFQGTLQIVNGNTGVPLTGVQLVLDIRDEAGNAVNDLFAARGPTLSGLTALDGSGVLAGGATGSAQYLFIPTVDAARNQPTRYTIGGTLSYVEGGQKITVPLVAAQITVYPEARLNLHYFQQRDVYGDDPFTDDVVEPSEEFALGLLAYNDGAGDARNFTITSAQPKIIENEKGLLIDFKIVGTQVGDQAQAPTLTANLGNIAAGQTQVAQWNMTSTLQGKFIDYTATFEHLDGMGDTRLSLIESVNIHELIRSVKANAGDAPDFLANDDPDSDHTPDRLYMNDGSQHVVKTLANAAANRAASPGALSVTLTADAAAGWGYFKIADPGVGYALDRIVRSDGKVLSLGREVWRTDRSFPESLAGAVRENLLHFIDEGSTGSYTAYYKIDDAVAPRLVEVLPVSPDPATAPVDTVDVRFSEALDLASFSVADLALTREGGDGSNLLAGASGITVTQIGAAADHLYRIGGLASVTAGSGLYRLTVNATGIADYAGNAGEGALTETWGMGDIGPYVLSMAAGPAARHTPLDMVDITFNTALDAASFSASDLRLERDGVVQSLASATLALTPLAGNQYRLSGLAAATVPDGSYTLTLLSTGLLSSSGAAGLGSQSVGWRMDTVAPRVLDVVDLVDTVRKTVVLGLDVELSERVDLATFDYRDIVLTRTVAGIQSGNLVDAQTKVEYVSGNTYRVTGFNWVSGLEGTYAFSVSGAGLADEAGNGGTGEAGQSWVMDFHDPVAATDLAIAPDNGVSGTDQRSNQLNFTLTGQLGEAGLSVRVTDRTTGNEIGYATVDGLNFSIAVKLDAAGVHELRVRTVDTAGNLADAVVSVFVDVVKPTLAEPVLHRDADGNVDTITLNFSEAIDPASMTLAALGLSRDSGANLLAGATLTRVSATQYVLSGLAARTADAGSYRFSVAMPQVRDEVGNAGERNVALQFAGQLASTGTISGVVYDDIDGTGTREADELAQGGWTVFDDTNNNGQLDAGEVSAVTAEGTGRYTLSGLSIGTHRIVVVAPSGWTMTPGTEVQVTVGADAPEVTQNFGAFALASLSGTVFDDANANGVRDLEEAALAGRLVLLDANNNGVADAGEATATTDAQGGYSFQDLAPATLRVVLFAGDGYLPLLASAVYAPKSGEAFTRDIAAVQPGSISGVKYEDTNGNGQRDAGELGVAGWTIFLDDNGNDALDAGERSTLTDADGHYVFTGLLPGSFRVVEQARTGWIQTAPGTVEAGGGHEQALDALLSLPGMVADVEEDLLQAYLNETGLNYDCGCGTFVLEKYTQGQAASHFSKMDTLTDPLLASLTGQGVRVVVIDTGVDTDSSFFGPDSDGDGVSDRIVYQYDFGDGDADANDTIGHGTNVAGVIAGQDAQYSGIATGADLVVLKVFDANSQGYFSKLKAALEWVEANAEAYNIGVINMSLGDGGNWGEAISRYGMGELFERLAARGLVTIAAAGNNYYQTGGAMGVAYPGADPAVLSVGAMWAGNFGGPWRFSSGSTDYTTAYGRIASFTQRDPDQIDVMAPGARFTSAGLNGGLSTMQGTSQAAAFMSGAAALVQQAAKLLMGRYLTTGEFADLLAKNTYRAVDGDDESDNVVNTSASYNKLDIPKLLRGLQAYAAAGGGSEGGGGQGETPTDGPLSAYSARTLQVAPGATASGQDFGNFKLGQVAGVVYADDDKDGVQDAGEAAQAGIQVYLDTNDNGNLDQGEQAATTDVDGRFAFHNMGPGSVTLRAVAPAGQVAGNSVALTVTSGLDQAGIALGLRSVDAGAFQAVADEAALDEDGSVTVNVLANDQIADAKGLVLSLIGDGPAHGSVALVEGQLVYTPDADFHGSDSFAYSIAGPGGRSSSATVQITVRPVNDLPLLSALPDQQLTEGQTMVLQLQASDVDGDALRYTLLQAPEGTTLDEATGELRWTAVALPGPQTVRVQVSDGQGGTAERSFSIGVQMGTLRVSAVQQFAWGFSLRFNDAIDASQFNLYGANPDFTVTGARVGQVFGSVVFDADGKGLTWVRTGAALEADAYTLQLKSGAQALTSTQRGHLDGDGDGAAGGDWGGQFQVGTLPAVRLRLPDFARGPGQAVPATANGGMPITLTTDGTVTSLSFLLRADPALLRITEVRRGSQLPAGATLSVQAAEGGVRITITSATALPAGTLQLLGVVGTVSATATLGSAGLMVVDQLMVNGAARPEAADAGLVFVGYAGDMDGNGKYEANDVTAAQRLIVRLDNHLPWANDIDFVVVGDVTGDGAFNSMDAAMIQQRRAAGAAATATIPAIPAQPVQPDTPVLNLSGALANFALASGGSIGLATASGDASGRSAAASRDAALPTVALKVVPSVVSQGVVA</sequence>
<dbReference type="InterPro" id="IPR022398">
    <property type="entry name" value="Peptidase_S8_His-AS"/>
</dbReference>
<comment type="subcellular location">
    <subcellularLocation>
        <location evidence="1">Secreted</location>
    </subcellularLocation>
</comment>
<dbReference type="SMART" id="SM00560">
    <property type="entry name" value="LamGL"/>
    <property type="match status" value="3"/>
</dbReference>
<evidence type="ECO:0000256" key="9">
    <source>
        <dbReference type="PROSITE-ProRule" id="PRU01240"/>
    </source>
</evidence>
<dbReference type="PROSITE" id="PS00018">
    <property type="entry name" value="EF_HAND_1"/>
    <property type="match status" value="1"/>
</dbReference>
<feature type="compositionally biased region" description="Gly residues" evidence="10">
    <location>
        <begin position="6422"/>
        <end position="6432"/>
    </location>
</feature>
<dbReference type="InterPro" id="IPR023827">
    <property type="entry name" value="Peptidase_S8_Asp-AS"/>
</dbReference>
<feature type="active site" description="Charge relay system" evidence="9">
    <location>
        <position position="6345"/>
    </location>
</feature>
<keyword evidence="8" id="KW-1015">Disulfide bond</keyword>
<evidence type="ECO:0000256" key="10">
    <source>
        <dbReference type="SAM" id="MobiDB-lite"/>
    </source>
</evidence>
<dbReference type="GO" id="GO:0005509">
    <property type="term" value="F:calcium ion binding"/>
    <property type="evidence" value="ECO:0007669"/>
    <property type="project" value="InterPro"/>
</dbReference>
<accession>A0A368XZD9</accession>
<dbReference type="Pfam" id="PF07705">
    <property type="entry name" value="CARDB"/>
    <property type="match status" value="4"/>
</dbReference>
<dbReference type="Pfam" id="PF17210">
    <property type="entry name" value="SdrD_B"/>
    <property type="match status" value="3"/>
</dbReference>
<evidence type="ECO:0000259" key="11">
    <source>
        <dbReference type="SMART" id="SM00560"/>
    </source>
</evidence>
<dbReference type="OrthoDB" id="6306157at2"/>
<dbReference type="Pfam" id="PF17963">
    <property type="entry name" value="Big_9"/>
    <property type="match status" value="2"/>
</dbReference>
<evidence type="ECO:0000256" key="2">
    <source>
        <dbReference type="ARBA" id="ARBA00011073"/>
    </source>
</evidence>
<dbReference type="InterPro" id="IPR053786">
    <property type="entry name" value="LEPRxLL_CS"/>
</dbReference>
<dbReference type="InterPro" id="IPR006558">
    <property type="entry name" value="LamG-like"/>
</dbReference>
<dbReference type="PROSITE" id="PS51892">
    <property type="entry name" value="SUBTILASE"/>
    <property type="match status" value="1"/>
</dbReference>
<dbReference type="Pfam" id="PF00082">
    <property type="entry name" value="Peptidase_S8"/>
    <property type="match status" value="1"/>
</dbReference>
<dbReference type="Gene3D" id="2.60.120.200">
    <property type="match status" value="3"/>
</dbReference>